<sequence>MDVHGGLILVIVIGLQSIESLDITCSTTYVSTSTAPLHISDTHNYNNFKMKLSILPVAVTLCGLAASLSAMEAPLSKEYDFCSRRPEFDYCEITGKYVVCERGKPTFYTCDSGCKSQCFVRKPCVTRCDNGKLSGPPDWAL</sequence>
<dbReference type="VEuPathDB" id="FungiDB:MCYG_07938"/>
<keyword evidence="1" id="KW-0732">Signal</keyword>
<reference evidence="3" key="1">
    <citation type="journal article" date="2012" name="MBio">
        <title>Comparative genome analysis of Trichophyton rubrum and related dermatophytes reveals candidate genes involved in infection.</title>
        <authorList>
            <person name="Martinez D.A."/>
            <person name="Oliver B.G."/>
            <person name="Graeser Y."/>
            <person name="Goldberg J.M."/>
            <person name="Li W."/>
            <person name="Martinez-Rossi N.M."/>
            <person name="Monod M."/>
            <person name="Shelest E."/>
            <person name="Barton R.C."/>
            <person name="Birch E."/>
            <person name="Brakhage A.A."/>
            <person name="Chen Z."/>
            <person name="Gurr S.J."/>
            <person name="Heiman D."/>
            <person name="Heitman J."/>
            <person name="Kosti I."/>
            <person name="Rossi A."/>
            <person name="Saif S."/>
            <person name="Samalova M."/>
            <person name="Saunders C.W."/>
            <person name="Shea T."/>
            <person name="Summerbell R.C."/>
            <person name="Xu J."/>
            <person name="Young S."/>
            <person name="Zeng Q."/>
            <person name="Birren B.W."/>
            <person name="Cuomo C.A."/>
            <person name="White T.C."/>
        </authorList>
    </citation>
    <scope>NUCLEOTIDE SEQUENCE [LARGE SCALE GENOMIC DNA]</scope>
    <source>
        <strain evidence="3">ATCC MYA-4605 / CBS 113480</strain>
    </source>
</reference>
<dbReference type="GeneID" id="9226384"/>
<keyword evidence="3" id="KW-1185">Reference proteome</keyword>
<dbReference type="AlphaFoldDB" id="C5FXS9"/>
<protein>
    <submittedName>
        <fullName evidence="2">Uncharacterized protein</fullName>
    </submittedName>
</protein>
<dbReference type="HOGENOM" id="CLU_152045_0_0_1"/>
<evidence type="ECO:0000256" key="1">
    <source>
        <dbReference type="SAM" id="SignalP"/>
    </source>
</evidence>
<proteinExistence type="predicted"/>
<organism evidence="2 3">
    <name type="scientific">Arthroderma otae (strain ATCC MYA-4605 / CBS 113480)</name>
    <name type="common">Microsporum canis</name>
    <dbReference type="NCBI Taxonomy" id="554155"/>
    <lineage>
        <taxon>Eukaryota</taxon>
        <taxon>Fungi</taxon>
        <taxon>Dikarya</taxon>
        <taxon>Ascomycota</taxon>
        <taxon>Pezizomycotina</taxon>
        <taxon>Eurotiomycetes</taxon>
        <taxon>Eurotiomycetidae</taxon>
        <taxon>Onygenales</taxon>
        <taxon>Arthrodermataceae</taxon>
        <taxon>Microsporum</taxon>
    </lineage>
</organism>
<evidence type="ECO:0000313" key="3">
    <source>
        <dbReference type="Proteomes" id="UP000002035"/>
    </source>
</evidence>
<dbReference type="Proteomes" id="UP000002035">
    <property type="component" value="Unassembled WGS sequence"/>
</dbReference>
<dbReference type="RefSeq" id="XP_002844155.1">
    <property type="nucleotide sequence ID" value="XM_002844109.1"/>
</dbReference>
<accession>C5FXS9</accession>
<evidence type="ECO:0000313" key="2">
    <source>
        <dbReference type="EMBL" id="EEQ35119.1"/>
    </source>
</evidence>
<feature type="signal peptide" evidence="1">
    <location>
        <begin position="1"/>
        <end position="20"/>
    </location>
</feature>
<dbReference type="EMBL" id="DS995707">
    <property type="protein sequence ID" value="EEQ35119.1"/>
    <property type="molecule type" value="Genomic_DNA"/>
</dbReference>
<name>C5FXS9_ARTOC</name>
<feature type="chain" id="PRO_5002951865" evidence="1">
    <location>
        <begin position="21"/>
        <end position="141"/>
    </location>
</feature>
<gene>
    <name evidence="2" type="ORF">MCYG_07938</name>
</gene>